<dbReference type="PANTHER" id="PTHR48105">
    <property type="entry name" value="THIOREDOXIN REDUCTASE 1-RELATED-RELATED"/>
    <property type="match status" value="1"/>
</dbReference>
<sequence length="318" mass="33244">MIRIGTQMETTPALHDVIVVGGSFAGLSAALMLARARKRVLLVDAGKPRNRFAAEAHGVIGHDGTPPEVLLGNAVAQLMAYPTVTLKVATATGVSGHDGHFTLTLDGGERVEARKLVLATGVTDLLPDIRGMGERWGTGILHCPYCHGFEVAGRALGVLGTCAMSTHQALLIPEWGPTTYFTQGQFEPDDGERRLLQALGVAIETTPVVAVEGAGRTLERVLLADGRSVSIAAMFLAPAQKLASDLAVRLGCELDSGPLGPFVKVDGMKQTSVAGVFAAGDLAAPMQSAPMALAAGQMAGLAVHRALMEDDRRRLLSD</sequence>
<evidence type="ECO:0000259" key="4">
    <source>
        <dbReference type="Pfam" id="PF07992"/>
    </source>
</evidence>
<proteinExistence type="predicted"/>
<dbReference type="InterPro" id="IPR050097">
    <property type="entry name" value="Ferredoxin-NADP_redctase_2"/>
</dbReference>
<dbReference type="EMBL" id="JAXGFP010000003">
    <property type="protein sequence ID" value="MEG3183708.1"/>
    <property type="molecule type" value="Genomic_DNA"/>
</dbReference>
<dbReference type="PRINTS" id="PR00368">
    <property type="entry name" value="FADPNR"/>
</dbReference>
<organism evidence="5 6">
    <name type="scientific">Novilysobacter erysipheiresistens</name>
    <dbReference type="NCBI Taxonomy" id="1749332"/>
    <lineage>
        <taxon>Bacteria</taxon>
        <taxon>Pseudomonadati</taxon>
        <taxon>Pseudomonadota</taxon>
        <taxon>Gammaproteobacteria</taxon>
        <taxon>Lysobacterales</taxon>
        <taxon>Lysobacteraceae</taxon>
        <taxon>Novilysobacter</taxon>
    </lineage>
</organism>
<keyword evidence="2" id="KW-0560">Oxidoreductase</keyword>
<keyword evidence="6" id="KW-1185">Reference proteome</keyword>
<evidence type="ECO:0000313" key="5">
    <source>
        <dbReference type="EMBL" id="MEG3183708.1"/>
    </source>
</evidence>
<feature type="transmembrane region" description="Helical" evidence="3">
    <location>
        <begin position="12"/>
        <end position="34"/>
    </location>
</feature>
<keyword evidence="3" id="KW-0812">Transmembrane</keyword>
<reference evidence="5 6" key="1">
    <citation type="journal article" date="2016" name="Int. J. Syst. Evol. Microbiol.">
        <title>Lysobacter erysipheiresistens sp. nov., an antagonist of powdery mildew, isolated from tobacco-cultivated soil.</title>
        <authorList>
            <person name="Xie B."/>
            <person name="Li T."/>
            <person name="Lin X."/>
            <person name="Wang C.J."/>
            <person name="Chen Y.J."/>
            <person name="Liu W.J."/>
            <person name="Zhao Z.W."/>
        </authorList>
    </citation>
    <scope>NUCLEOTIDE SEQUENCE [LARGE SCALE GENOMIC DNA]</scope>
    <source>
        <strain evidence="5 6">RS-LYSO-3</strain>
    </source>
</reference>
<dbReference type="RefSeq" id="WP_332615963.1">
    <property type="nucleotide sequence ID" value="NZ_JAXGFP010000003.1"/>
</dbReference>
<dbReference type="Pfam" id="PF07992">
    <property type="entry name" value="Pyr_redox_2"/>
    <property type="match status" value="1"/>
</dbReference>
<evidence type="ECO:0000256" key="3">
    <source>
        <dbReference type="SAM" id="Phobius"/>
    </source>
</evidence>
<name>A0ABU7YXM1_9GAMM</name>
<evidence type="ECO:0000256" key="2">
    <source>
        <dbReference type="ARBA" id="ARBA00023002"/>
    </source>
</evidence>
<dbReference type="SUPFAM" id="SSF51905">
    <property type="entry name" value="FAD/NAD(P)-binding domain"/>
    <property type="match status" value="1"/>
</dbReference>
<dbReference type="Gene3D" id="3.50.50.60">
    <property type="entry name" value="FAD/NAD(P)-binding domain"/>
    <property type="match status" value="2"/>
</dbReference>
<keyword evidence="3" id="KW-0472">Membrane</keyword>
<evidence type="ECO:0000313" key="6">
    <source>
        <dbReference type="Proteomes" id="UP001355056"/>
    </source>
</evidence>
<feature type="domain" description="FAD/NAD(P)-binding" evidence="4">
    <location>
        <begin position="15"/>
        <end position="296"/>
    </location>
</feature>
<dbReference type="InterPro" id="IPR036188">
    <property type="entry name" value="FAD/NAD-bd_sf"/>
</dbReference>
<accession>A0ABU7YXM1</accession>
<dbReference type="InterPro" id="IPR023753">
    <property type="entry name" value="FAD/NAD-binding_dom"/>
</dbReference>
<comment type="caution">
    <text evidence="5">The sequence shown here is derived from an EMBL/GenBank/DDBJ whole genome shotgun (WGS) entry which is preliminary data.</text>
</comment>
<dbReference type="PRINTS" id="PR00469">
    <property type="entry name" value="PNDRDTASEII"/>
</dbReference>
<gene>
    <name evidence="5" type="ORF">SNE34_06775</name>
</gene>
<keyword evidence="3" id="KW-1133">Transmembrane helix</keyword>
<keyword evidence="1" id="KW-0285">Flavoprotein</keyword>
<protein>
    <submittedName>
        <fullName evidence="5">NAD(P)/FAD-dependent oxidoreductase</fullName>
    </submittedName>
</protein>
<dbReference type="Proteomes" id="UP001355056">
    <property type="component" value="Unassembled WGS sequence"/>
</dbReference>
<evidence type="ECO:0000256" key="1">
    <source>
        <dbReference type="ARBA" id="ARBA00022630"/>
    </source>
</evidence>